<reference evidence="11 12" key="1">
    <citation type="journal article" date="2012" name="Environ. Microbiol.">
        <title>The genome sequence of Desulfatibacillum alkenivorans AK-01: a blueprint for anaerobic alkane oxidation.</title>
        <authorList>
            <person name="Callaghan A.V."/>
            <person name="Morris B.E."/>
            <person name="Pereira I.A."/>
            <person name="McInerney M.J."/>
            <person name="Austin R.N."/>
            <person name="Groves J.T."/>
            <person name="Kukor J.J."/>
            <person name="Suflita J.M."/>
            <person name="Young L.Y."/>
            <person name="Zylstra G.J."/>
            <person name="Wawrik B."/>
        </authorList>
    </citation>
    <scope>NUCLEOTIDE SEQUENCE [LARGE SCALE GENOMIC DNA]</scope>
    <source>
        <strain evidence="11 12">AK-01</strain>
    </source>
</reference>
<dbReference type="GO" id="GO:0008320">
    <property type="term" value="F:protein transmembrane transporter activity"/>
    <property type="evidence" value="ECO:0007669"/>
    <property type="project" value="UniProtKB-UniRule"/>
</dbReference>
<evidence type="ECO:0000256" key="1">
    <source>
        <dbReference type="ARBA" id="ARBA00004370"/>
    </source>
</evidence>
<keyword evidence="8 9" id="KW-0472">Membrane</keyword>
<comment type="similarity">
    <text evidence="9">Belongs to the SecE/SEC61-gamma family.</text>
</comment>
<dbReference type="EMBL" id="CP001322">
    <property type="protein sequence ID" value="ACL03624.1"/>
    <property type="molecule type" value="Genomic_DNA"/>
</dbReference>
<dbReference type="eggNOG" id="COG0690">
    <property type="taxonomic scope" value="Bacteria"/>
</dbReference>
<dbReference type="Gene3D" id="1.20.5.1030">
    <property type="entry name" value="Preprotein translocase secy subunit"/>
    <property type="match status" value="1"/>
</dbReference>
<comment type="subunit">
    <text evidence="9">Component of the Sec protein translocase complex. Heterotrimer consisting of SecY, SecE and SecG subunits. The heterotrimers can form oligomers, although 1 heterotrimer is thought to be able to translocate proteins. Interacts with the ribosome. Interacts with SecDF, and other proteins may be involved. Interacts with SecA.</text>
</comment>
<dbReference type="PANTHER" id="PTHR33910:SF1">
    <property type="entry name" value="PROTEIN TRANSLOCASE SUBUNIT SECE"/>
    <property type="match status" value="1"/>
</dbReference>
<feature type="region of interest" description="Disordered" evidence="10">
    <location>
        <begin position="1"/>
        <end position="49"/>
    </location>
</feature>
<dbReference type="GO" id="GO:0065002">
    <property type="term" value="P:intracellular protein transmembrane transport"/>
    <property type="evidence" value="ECO:0007669"/>
    <property type="project" value="UniProtKB-UniRule"/>
</dbReference>
<name>B8FEU7_DESAL</name>
<dbReference type="GO" id="GO:0043952">
    <property type="term" value="P:protein transport by the Sec complex"/>
    <property type="evidence" value="ECO:0007669"/>
    <property type="project" value="UniProtKB-UniRule"/>
</dbReference>
<protein>
    <recommendedName>
        <fullName evidence="9">Protein translocase subunit SecE</fullName>
    </recommendedName>
</protein>
<dbReference type="InterPro" id="IPR005807">
    <property type="entry name" value="SecE_bac"/>
</dbReference>
<organism evidence="11 12">
    <name type="scientific">Desulfatibacillum aliphaticivorans</name>
    <dbReference type="NCBI Taxonomy" id="218208"/>
    <lineage>
        <taxon>Bacteria</taxon>
        <taxon>Pseudomonadati</taxon>
        <taxon>Thermodesulfobacteriota</taxon>
        <taxon>Desulfobacteria</taxon>
        <taxon>Desulfobacterales</taxon>
        <taxon>Desulfatibacillaceae</taxon>
        <taxon>Desulfatibacillum</taxon>
    </lineage>
</organism>
<evidence type="ECO:0000256" key="6">
    <source>
        <dbReference type="ARBA" id="ARBA00022989"/>
    </source>
</evidence>
<proteinExistence type="inferred from homology"/>
<feature type="compositionally biased region" description="Basic residues" evidence="10">
    <location>
        <begin position="1"/>
        <end position="17"/>
    </location>
</feature>
<dbReference type="GO" id="GO:0006605">
    <property type="term" value="P:protein targeting"/>
    <property type="evidence" value="ECO:0007669"/>
    <property type="project" value="UniProtKB-UniRule"/>
</dbReference>
<evidence type="ECO:0000256" key="4">
    <source>
        <dbReference type="ARBA" id="ARBA00022692"/>
    </source>
</evidence>
<evidence type="ECO:0000256" key="7">
    <source>
        <dbReference type="ARBA" id="ARBA00023010"/>
    </source>
</evidence>
<dbReference type="GO" id="GO:0005886">
    <property type="term" value="C:plasma membrane"/>
    <property type="evidence" value="ECO:0007669"/>
    <property type="project" value="UniProtKB-SubCell"/>
</dbReference>
<evidence type="ECO:0000256" key="8">
    <source>
        <dbReference type="ARBA" id="ARBA00023136"/>
    </source>
</evidence>
<keyword evidence="5 9" id="KW-0653">Protein transport</keyword>
<keyword evidence="6 9" id="KW-1133">Transmembrane helix</keyword>
<dbReference type="Pfam" id="PF00584">
    <property type="entry name" value="SecE"/>
    <property type="match status" value="1"/>
</dbReference>
<evidence type="ECO:0000256" key="9">
    <source>
        <dbReference type="HAMAP-Rule" id="MF_00422"/>
    </source>
</evidence>
<keyword evidence="3 9" id="KW-1003">Cell membrane</keyword>
<evidence type="ECO:0000256" key="3">
    <source>
        <dbReference type="ARBA" id="ARBA00022475"/>
    </source>
</evidence>
<dbReference type="InterPro" id="IPR001901">
    <property type="entry name" value="Translocase_SecE/Sec61-g"/>
</dbReference>
<dbReference type="RefSeq" id="WP_012611055.1">
    <property type="nucleotide sequence ID" value="NC_011768.1"/>
</dbReference>
<evidence type="ECO:0000313" key="11">
    <source>
        <dbReference type="EMBL" id="ACL03624.1"/>
    </source>
</evidence>
<comment type="function">
    <text evidence="9">Essential subunit of the Sec protein translocation channel SecYEG. Clamps together the 2 halves of SecY. May contact the channel plug during translocation.</text>
</comment>
<dbReference type="AlphaFoldDB" id="B8FEU7"/>
<dbReference type="PROSITE" id="PS01067">
    <property type="entry name" value="SECE_SEC61G"/>
    <property type="match status" value="1"/>
</dbReference>
<keyword evidence="4 9" id="KW-0812">Transmembrane</keyword>
<comment type="subcellular location">
    <subcellularLocation>
        <location evidence="9">Cell inner membrane</location>
        <topology evidence="9">Single-pass membrane protein</topology>
    </subcellularLocation>
    <subcellularLocation>
        <location evidence="1">Membrane</location>
    </subcellularLocation>
</comment>
<keyword evidence="9" id="KW-0997">Cell inner membrane</keyword>
<dbReference type="KEGG" id="dal:Dalk_1927"/>
<evidence type="ECO:0000256" key="5">
    <source>
        <dbReference type="ARBA" id="ARBA00022927"/>
    </source>
</evidence>
<feature type="transmembrane region" description="Helical" evidence="9">
    <location>
        <begin position="78"/>
        <end position="99"/>
    </location>
</feature>
<dbReference type="Proteomes" id="UP000000739">
    <property type="component" value="Chromosome"/>
</dbReference>
<evidence type="ECO:0000256" key="2">
    <source>
        <dbReference type="ARBA" id="ARBA00022448"/>
    </source>
</evidence>
<dbReference type="GO" id="GO:0009306">
    <property type="term" value="P:protein secretion"/>
    <property type="evidence" value="ECO:0007669"/>
    <property type="project" value="UniProtKB-UniRule"/>
</dbReference>
<dbReference type="HOGENOM" id="CLU_113663_7_1_7"/>
<dbReference type="InterPro" id="IPR038379">
    <property type="entry name" value="SecE_sf"/>
</dbReference>
<evidence type="ECO:0000256" key="10">
    <source>
        <dbReference type="SAM" id="MobiDB-lite"/>
    </source>
</evidence>
<keyword evidence="2 9" id="KW-0813">Transport</keyword>
<evidence type="ECO:0000313" key="12">
    <source>
        <dbReference type="Proteomes" id="UP000000739"/>
    </source>
</evidence>
<sequence length="112" mass="12105">MGRLQRKKPDSKKKKAKSAAQEMELNGAPKKPAPAPAPKQALASEGPKGPAFWTNSVQFLREVRGELKKVTWPSRKQTVGSTAVVIILVAVISMFLGLVDMGLTEIVRLVIG</sequence>
<gene>
    <name evidence="9" type="primary">secE</name>
    <name evidence="11" type="ordered locus">Dalk_1927</name>
</gene>
<accession>B8FEU7</accession>
<keyword evidence="7 9" id="KW-0811">Translocation</keyword>
<dbReference type="HAMAP" id="MF_00422">
    <property type="entry name" value="SecE"/>
    <property type="match status" value="1"/>
</dbReference>
<dbReference type="NCBIfam" id="TIGR00964">
    <property type="entry name" value="secE_bact"/>
    <property type="match status" value="1"/>
</dbReference>
<keyword evidence="12" id="KW-1185">Reference proteome</keyword>
<dbReference type="PANTHER" id="PTHR33910">
    <property type="entry name" value="PROTEIN TRANSLOCASE SUBUNIT SECE"/>
    <property type="match status" value="1"/>
</dbReference>